<evidence type="ECO:0000256" key="1">
    <source>
        <dbReference type="SAM" id="MobiDB-lite"/>
    </source>
</evidence>
<name>A0A7W3QQX1_ACTNM</name>
<dbReference type="Proteomes" id="UP000572680">
    <property type="component" value="Unassembled WGS sequence"/>
</dbReference>
<proteinExistence type="predicted"/>
<keyword evidence="3" id="KW-1185">Reference proteome</keyword>
<dbReference type="EMBL" id="JACJIA010000014">
    <property type="protein sequence ID" value="MBA8956129.1"/>
    <property type="molecule type" value="Genomic_DNA"/>
</dbReference>
<protein>
    <submittedName>
        <fullName evidence="2">Uncharacterized protein</fullName>
    </submittedName>
</protein>
<reference evidence="2 3" key="1">
    <citation type="submission" date="2020-08" db="EMBL/GenBank/DDBJ databases">
        <title>Genomic Encyclopedia of Type Strains, Phase IV (KMG-IV): sequencing the most valuable type-strain genomes for metagenomic binning, comparative biology and taxonomic classification.</title>
        <authorList>
            <person name="Goeker M."/>
        </authorList>
    </citation>
    <scope>NUCLEOTIDE SEQUENCE [LARGE SCALE GENOMIC DNA]</scope>
    <source>
        <strain evidence="2 3">DSM 44197</strain>
    </source>
</reference>
<evidence type="ECO:0000313" key="2">
    <source>
        <dbReference type="EMBL" id="MBA8956129.1"/>
    </source>
</evidence>
<dbReference type="AlphaFoldDB" id="A0A7W3QQX1"/>
<feature type="compositionally biased region" description="Low complexity" evidence="1">
    <location>
        <begin position="1"/>
        <end position="20"/>
    </location>
</feature>
<organism evidence="2 3">
    <name type="scientific">Actinomadura namibiensis</name>
    <dbReference type="NCBI Taxonomy" id="182080"/>
    <lineage>
        <taxon>Bacteria</taxon>
        <taxon>Bacillati</taxon>
        <taxon>Actinomycetota</taxon>
        <taxon>Actinomycetes</taxon>
        <taxon>Streptosporangiales</taxon>
        <taxon>Thermomonosporaceae</taxon>
        <taxon>Actinomadura</taxon>
    </lineage>
</organism>
<dbReference type="RefSeq" id="WP_220510310.1">
    <property type="nucleotide sequence ID" value="NZ_BAAALP010000007.1"/>
</dbReference>
<accession>A0A7W3QQX1</accession>
<sequence length="78" mass="8070">MTQDGSGRLYGSASSSAGAGTIEQGAVEGTGISFTIGWSFGSRGRYVGSLGPDRRLSGTAYDLTIPSSQATWISDRTF</sequence>
<feature type="region of interest" description="Disordered" evidence="1">
    <location>
        <begin position="1"/>
        <end position="22"/>
    </location>
</feature>
<comment type="caution">
    <text evidence="2">The sequence shown here is derived from an EMBL/GenBank/DDBJ whole genome shotgun (WGS) entry which is preliminary data.</text>
</comment>
<gene>
    <name evidence="2" type="ORF">HNR61_007811</name>
</gene>
<evidence type="ECO:0000313" key="3">
    <source>
        <dbReference type="Proteomes" id="UP000572680"/>
    </source>
</evidence>